<evidence type="ECO:0000256" key="3">
    <source>
        <dbReference type="ARBA" id="ARBA00022475"/>
    </source>
</evidence>
<keyword evidence="4 7" id="KW-0812">Transmembrane</keyword>
<keyword evidence="3" id="KW-1003">Cell membrane</keyword>
<evidence type="ECO:0000256" key="4">
    <source>
        <dbReference type="ARBA" id="ARBA00022692"/>
    </source>
</evidence>
<evidence type="ECO:0000313" key="10">
    <source>
        <dbReference type="Proteomes" id="UP000638263"/>
    </source>
</evidence>
<dbReference type="AlphaFoldDB" id="A0A917RZQ0"/>
<comment type="caution">
    <text evidence="9">The sequence shown here is derived from an EMBL/GenBank/DDBJ whole genome shotgun (WGS) entry which is preliminary data.</text>
</comment>
<feature type="transmembrane region" description="Helical" evidence="7">
    <location>
        <begin position="21"/>
        <end position="45"/>
    </location>
</feature>
<dbReference type="EMBL" id="BMMH01000040">
    <property type="protein sequence ID" value="GGL45506.1"/>
    <property type="molecule type" value="Genomic_DNA"/>
</dbReference>
<protein>
    <recommendedName>
        <fullName evidence="8">EamA domain-containing protein</fullName>
    </recommendedName>
</protein>
<comment type="subcellular location">
    <subcellularLocation>
        <location evidence="1">Cell membrane</location>
        <topology evidence="1">Multi-pass membrane protein</topology>
    </subcellularLocation>
</comment>
<dbReference type="PANTHER" id="PTHR42920:SF5">
    <property type="entry name" value="EAMA DOMAIN-CONTAINING PROTEIN"/>
    <property type="match status" value="1"/>
</dbReference>
<keyword evidence="6 7" id="KW-0472">Membrane</keyword>
<feature type="domain" description="EamA" evidence="8">
    <location>
        <begin position="2"/>
        <end position="67"/>
    </location>
</feature>
<feature type="transmembrane region" description="Helical" evidence="7">
    <location>
        <begin position="51"/>
        <end position="70"/>
    </location>
</feature>
<dbReference type="InterPro" id="IPR037185">
    <property type="entry name" value="EmrE-like"/>
</dbReference>
<sequence>MLAVAGTVVPYLAGSRALRDLPAAAAAVLALVEPVAAAGLAWWLLGQTLGPAQLAGAALLLAGALLVQLVSP</sequence>
<dbReference type="SUPFAM" id="SSF103481">
    <property type="entry name" value="Multidrug resistance efflux transporter EmrE"/>
    <property type="match status" value="1"/>
</dbReference>
<dbReference type="InterPro" id="IPR000620">
    <property type="entry name" value="EamA_dom"/>
</dbReference>
<evidence type="ECO:0000256" key="7">
    <source>
        <dbReference type="SAM" id="Phobius"/>
    </source>
</evidence>
<dbReference type="Gene3D" id="1.10.3730.20">
    <property type="match status" value="1"/>
</dbReference>
<dbReference type="Proteomes" id="UP000638263">
    <property type="component" value="Unassembled WGS sequence"/>
</dbReference>
<accession>A0A917RZQ0</accession>
<gene>
    <name evidence="9" type="ORF">GCM10011588_70320</name>
</gene>
<evidence type="ECO:0000259" key="8">
    <source>
        <dbReference type="Pfam" id="PF00892"/>
    </source>
</evidence>
<keyword evidence="5 7" id="KW-1133">Transmembrane helix</keyword>
<evidence type="ECO:0000256" key="5">
    <source>
        <dbReference type="ARBA" id="ARBA00022989"/>
    </source>
</evidence>
<evidence type="ECO:0000256" key="6">
    <source>
        <dbReference type="ARBA" id="ARBA00023136"/>
    </source>
</evidence>
<dbReference type="InterPro" id="IPR051258">
    <property type="entry name" value="Diverse_Substrate_Transporter"/>
</dbReference>
<evidence type="ECO:0000256" key="1">
    <source>
        <dbReference type="ARBA" id="ARBA00004651"/>
    </source>
</evidence>
<name>A0A917RZQ0_9NOCA</name>
<dbReference type="PANTHER" id="PTHR42920">
    <property type="entry name" value="OS03G0707200 PROTEIN-RELATED"/>
    <property type="match status" value="1"/>
</dbReference>
<reference evidence="9" key="1">
    <citation type="journal article" date="2014" name="Int. J. Syst. Evol. Microbiol.">
        <title>Complete genome sequence of Corynebacterium casei LMG S-19264T (=DSM 44701T), isolated from a smear-ripened cheese.</title>
        <authorList>
            <consortium name="US DOE Joint Genome Institute (JGI-PGF)"/>
            <person name="Walter F."/>
            <person name="Albersmeier A."/>
            <person name="Kalinowski J."/>
            <person name="Ruckert C."/>
        </authorList>
    </citation>
    <scope>NUCLEOTIDE SEQUENCE</scope>
    <source>
        <strain evidence="9">CGMCC 4.3508</strain>
    </source>
</reference>
<organism evidence="9 10">
    <name type="scientific">Nocardia jinanensis</name>
    <dbReference type="NCBI Taxonomy" id="382504"/>
    <lineage>
        <taxon>Bacteria</taxon>
        <taxon>Bacillati</taxon>
        <taxon>Actinomycetota</taxon>
        <taxon>Actinomycetes</taxon>
        <taxon>Mycobacteriales</taxon>
        <taxon>Nocardiaceae</taxon>
        <taxon>Nocardia</taxon>
    </lineage>
</organism>
<keyword evidence="10" id="KW-1185">Reference proteome</keyword>
<evidence type="ECO:0000256" key="2">
    <source>
        <dbReference type="ARBA" id="ARBA00007362"/>
    </source>
</evidence>
<dbReference type="GO" id="GO:0005886">
    <property type="term" value="C:plasma membrane"/>
    <property type="evidence" value="ECO:0007669"/>
    <property type="project" value="UniProtKB-SubCell"/>
</dbReference>
<dbReference type="RefSeq" id="WP_058853089.1">
    <property type="nucleotide sequence ID" value="NZ_BMMH01000040.1"/>
</dbReference>
<dbReference type="Pfam" id="PF00892">
    <property type="entry name" value="EamA"/>
    <property type="match status" value="1"/>
</dbReference>
<reference evidence="9" key="2">
    <citation type="submission" date="2020-09" db="EMBL/GenBank/DDBJ databases">
        <authorList>
            <person name="Sun Q."/>
            <person name="Zhou Y."/>
        </authorList>
    </citation>
    <scope>NUCLEOTIDE SEQUENCE</scope>
    <source>
        <strain evidence="9">CGMCC 4.3508</strain>
    </source>
</reference>
<comment type="similarity">
    <text evidence="2">Belongs to the EamA transporter family.</text>
</comment>
<evidence type="ECO:0000313" key="9">
    <source>
        <dbReference type="EMBL" id="GGL45506.1"/>
    </source>
</evidence>
<proteinExistence type="inferred from homology"/>